<dbReference type="EMBL" id="BAABHS010000001">
    <property type="protein sequence ID" value="GAA4945902.1"/>
    <property type="molecule type" value="Genomic_DNA"/>
</dbReference>
<dbReference type="RefSeq" id="WP_345673273.1">
    <property type="nucleotide sequence ID" value="NZ_BAABHS010000001.1"/>
</dbReference>
<dbReference type="InterPro" id="IPR030678">
    <property type="entry name" value="Peptide/Ni-bd"/>
</dbReference>
<dbReference type="Gene3D" id="3.40.190.10">
    <property type="entry name" value="Periplasmic binding protein-like II"/>
    <property type="match status" value="1"/>
</dbReference>
<keyword evidence="2" id="KW-0813">Transport</keyword>
<comment type="similarity">
    <text evidence="1">Belongs to the bacterial solute-binding protein 5 family.</text>
</comment>
<evidence type="ECO:0000256" key="3">
    <source>
        <dbReference type="ARBA" id="ARBA00022729"/>
    </source>
</evidence>
<name>A0ABP9GLU7_9ACTN</name>
<dbReference type="Pfam" id="PF00496">
    <property type="entry name" value="SBP_bac_5"/>
    <property type="match status" value="1"/>
</dbReference>
<dbReference type="SUPFAM" id="SSF53850">
    <property type="entry name" value="Periplasmic binding protein-like II"/>
    <property type="match status" value="1"/>
</dbReference>
<evidence type="ECO:0000256" key="2">
    <source>
        <dbReference type="ARBA" id="ARBA00022448"/>
    </source>
</evidence>
<dbReference type="InterPro" id="IPR039424">
    <property type="entry name" value="SBP_5"/>
</dbReference>
<proteinExistence type="inferred from homology"/>
<protein>
    <submittedName>
        <fullName evidence="5">ABC transporter substrate-binding protein</fullName>
    </submittedName>
</protein>
<evidence type="ECO:0000256" key="1">
    <source>
        <dbReference type="ARBA" id="ARBA00005695"/>
    </source>
</evidence>
<keyword evidence="6" id="KW-1185">Reference proteome</keyword>
<feature type="domain" description="Solute-binding protein family 5" evidence="4">
    <location>
        <begin position="103"/>
        <end position="457"/>
    </location>
</feature>
<dbReference type="PIRSF" id="PIRSF002741">
    <property type="entry name" value="MppA"/>
    <property type="match status" value="1"/>
</dbReference>
<gene>
    <name evidence="5" type="ORF">GCM10023205_02020</name>
</gene>
<dbReference type="Proteomes" id="UP001500466">
    <property type="component" value="Unassembled WGS sequence"/>
</dbReference>
<reference evidence="6" key="1">
    <citation type="journal article" date="2019" name="Int. J. Syst. Evol. Microbiol.">
        <title>The Global Catalogue of Microorganisms (GCM) 10K type strain sequencing project: providing services to taxonomists for standard genome sequencing and annotation.</title>
        <authorList>
            <consortium name="The Broad Institute Genomics Platform"/>
            <consortium name="The Broad Institute Genome Sequencing Center for Infectious Disease"/>
            <person name="Wu L."/>
            <person name="Ma J."/>
        </authorList>
    </citation>
    <scope>NUCLEOTIDE SEQUENCE [LARGE SCALE GENOMIC DNA]</scope>
    <source>
        <strain evidence="6">JCM 17986</strain>
    </source>
</reference>
<dbReference type="PANTHER" id="PTHR30290">
    <property type="entry name" value="PERIPLASMIC BINDING COMPONENT OF ABC TRANSPORTER"/>
    <property type="match status" value="1"/>
</dbReference>
<sequence>MTRTSRAIRIPAPARRNTAFRRGRSLAATVVAGVLLAGCGGGSDTPPTPGGTPKQGGSLTMTVPGDAASFDPAQTSFVAAADGNRMSAVYDALVVTDPATGTVQPQIAERLAPDGNNMLQWNLTIKPNVTFSDGAPYDANAVMANWDRHRNPTIQSFQSMAAMNIKSLTVDPADPLLLHIALNTANANFDRIVARNLSFIASPKALADPGKLKDHPVGAGPFMLKEWVPGQKQVFTKNPNYWQKDKGLPYLDEIVINVDMDVKRGVESLGKSSDLMVTVDPANIGLGKSNGLGVEEIHLNGGAMVLFNNLKGPFTDVRARQAVAYALSGSEINDKFYNGAGTPAKGIFGSASPLANNQLSAPENNADKAKELFDQVTKNGTKPLQFTYITPSAPTTVDVARFIQQKLSTYRGVEMKIQQVDIPTYIRTVRKNGDGWTAAVGQQWIDDPEPGIYDLLHGGPLAFGNSAGYDNVTVNKALEEARLTTDTGERRDAYTRVQTQLNEDMPFWVYQEAVSAALFTPKVTGLQLFNDGLVRWELIGLHK</sequence>
<dbReference type="CDD" id="cd00995">
    <property type="entry name" value="PBP2_NikA_DppA_OppA_like"/>
    <property type="match status" value="1"/>
</dbReference>
<keyword evidence="3" id="KW-0732">Signal</keyword>
<comment type="caution">
    <text evidence="5">The sequence shown here is derived from an EMBL/GenBank/DDBJ whole genome shotgun (WGS) entry which is preliminary data.</text>
</comment>
<evidence type="ECO:0000259" key="4">
    <source>
        <dbReference type="Pfam" id="PF00496"/>
    </source>
</evidence>
<dbReference type="PANTHER" id="PTHR30290:SF9">
    <property type="entry name" value="OLIGOPEPTIDE-BINDING PROTEIN APPA"/>
    <property type="match status" value="1"/>
</dbReference>
<dbReference type="Gene3D" id="3.10.105.10">
    <property type="entry name" value="Dipeptide-binding Protein, Domain 3"/>
    <property type="match status" value="1"/>
</dbReference>
<evidence type="ECO:0000313" key="6">
    <source>
        <dbReference type="Proteomes" id="UP001500466"/>
    </source>
</evidence>
<accession>A0ABP9GLU7</accession>
<organism evidence="5 6">
    <name type="scientific">Yinghuangia aomiensis</name>
    <dbReference type="NCBI Taxonomy" id="676205"/>
    <lineage>
        <taxon>Bacteria</taxon>
        <taxon>Bacillati</taxon>
        <taxon>Actinomycetota</taxon>
        <taxon>Actinomycetes</taxon>
        <taxon>Kitasatosporales</taxon>
        <taxon>Streptomycetaceae</taxon>
        <taxon>Yinghuangia</taxon>
    </lineage>
</organism>
<dbReference type="InterPro" id="IPR000914">
    <property type="entry name" value="SBP_5_dom"/>
</dbReference>
<evidence type="ECO:0000313" key="5">
    <source>
        <dbReference type="EMBL" id="GAA4945902.1"/>
    </source>
</evidence>